<dbReference type="SUPFAM" id="SSF50969">
    <property type="entry name" value="YVTN repeat-like/Quinoprotein amine dehydrogenase"/>
    <property type="match status" value="1"/>
</dbReference>
<gene>
    <name evidence="14" type="primary">FGENESH: predicted gene_9.98</name>
    <name evidence="14" type="ORF">BN2166_0047520</name>
</gene>
<dbReference type="Gene3D" id="3.30.230.10">
    <property type="match status" value="1"/>
</dbReference>
<dbReference type="GO" id="GO:0003723">
    <property type="term" value="F:RNA binding"/>
    <property type="evidence" value="ECO:0007669"/>
    <property type="project" value="InterPro"/>
</dbReference>
<comment type="similarity">
    <text evidence="2 11">Belongs to the universal ribosomal protein uS5 family.</text>
</comment>
<dbReference type="GO" id="GO:0005763">
    <property type="term" value="C:mitochondrial small ribosomal subunit"/>
    <property type="evidence" value="ECO:0007669"/>
    <property type="project" value="UniProtKB-ARBA"/>
</dbReference>
<dbReference type="Pfam" id="PF03719">
    <property type="entry name" value="Ribosomal_S5_C"/>
    <property type="match status" value="1"/>
</dbReference>
<dbReference type="GO" id="GO:0003735">
    <property type="term" value="F:structural constituent of ribosome"/>
    <property type="evidence" value="ECO:0007669"/>
    <property type="project" value="UniProtKB-UniRule"/>
</dbReference>
<comment type="subcellular location">
    <subcellularLocation>
        <location evidence="1">Mitochondrion</location>
    </subcellularLocation>
</comment>
<dbReference type="InterPro" id="IPR014721">
    <property type="entry name" value="Ribsml_uS5_D2-typ_fold_subgr"/>
</dbReference>
<evidence type="ECO:0000256" key="7">
    <source>
        <dbReference type="ARBA" id="ARBA00023274"/>
    </source>
</evidence>
<dbReference type="GO" id="GO:0006412">
    <property type="term" value="P:translation"/>
    <property type="evidence" value="ECO:0007669"/>
    <property type="project" value="InterPro"/>
</dbReference>
<sequence>MSLRQCATALARSLQRPHARALSSTAASLAPSSPTTPPPPIQQDTDAVHEWVRTRPRPHTPRTPRTDLRHRPDARYLDSLVGSDLSSFDPVLDLHPSQHSVLRAAESTLKGGQPNDVLVTTINRVPGEVGYRQKKPGSVAPSKRMRGEEASIEHLSQVTQLSTGEIRNLYRFALVIKRVVNMKAKGKQPSMYALVVTGNGHGLVGCGEGKDDAANKAVQKAFAQAVRSMDYVERYEERTVWGTMNSNFGTCKIEMRSRPPGFGLRVNPHIHQVAKAAGITDLSAKVHGSRNPIRVIKLACAMLHGGSNPVDMGGFMFAAGQRRNKKVNGMMTAEEIGKARGRKAIDASQGREWKRLESSCSSSPRLVLLRYTRSLCPPRWNAMSTRGSLTQTSVIVPAPSTTRGQCTKLYSTPSGHSIAYGSSRLALLRPLFPDSSTAEVRAFGHAQSVGVVKPVGEYYAASGDAGGNVKVWDTTGNYTLKLDSKPLSRISDIACDSESKRLIVVGEGRSAWGASFSLETGSSIGEISGHSKAVNAVSMRPTRPFKAVTGSDDFSVCFLNGVPFKYASTSRRHTRFVQSVAYNPSGSLFVSAGSDGQVFLYDGTSAEERGALVEGAAAHEKGVFAASWDREGKKVATSSADGSCKLWDVESGKVVQKWAFEGDDVQCQQVGNTFAAEHLVSLSFSGDLNILDVRSPTPSRTLYGHQNSITALSVSQPNFDTFISGDSSGRVLATTAYGQVKQVKGLGHKGLVVDVVDKRDGGFVSTAYDDTVKELSKDEFASSSVPTGSQPKALASGAPASDSLVLATASGIEIFSAPGKSLSTLSLPKESSSATPTCVATSPSLTAIGTDDSRVHLYSTTDGKHLKSIALRANATAVAFPPEESGEKVVAIGLATGKVPLYSVETGEIVNARWADISARVTSLAFSPSGTHLAASSLDESIRVYSLKSPSSILSLKNLHKGGASKVCWAGEGKLVSAGADGTIRTLEVKLA</sequence>
<dbReference type="PANTHER" id="PTHR19856">
    <property type="entry name" value="WD-REPEATCONTAINING PROTEIN WDR1"/>
    <property type="match status" value="1"/>
</dbReference>
<dbReference type="PROSITE" id="PS50294">
    <property type="entry name" value="WD_REPEATS_REGION"/>
    <property type="match status" value="2"/>
</dbReference>
<dbReference type="GO" id="GO:0030042">
    <property type="term" value="P:actin filament depolymerization"/>
    <property type="evidence" value="ECO:0007669"/>
    <property type="project" value="TreeGrafter"/>
</dbReference>
<dbReference type="Gene3D" id="2.130.10.10">
    <property type="entry name" value="YVTN repeat-like/Quinoprotein amine dehydrogenase"/>
    <property type="match status" value="2"/>
</dbReference>
<feature type="repeat" description="WD" evidence="9">
    <location>
        <begin position="616"/>
        <end position="657"/>
    </location>
</feature>
<dbReference type="InterPro" id="IPR036322">
    <property type="entry name" value="WD40_repeat_dom_sf"/>
</dbReference>
<dbReference type="SUPFAM" id="SSF54768">
    <property type="entry name" value="dsRNA-binding domain-like"/>
    <property type="match status" value="1"/>
</dbReference>
<evidence type="ECO:0000256" key="8">
    <source>
        <dbReference type="ARBA" id="ARBA00039335"/>
    </source>
</evidence>
<dbReference type="GO" id="GO:0051015">
    <property type="term" value="F:actin filament binding"/>
    <property type="evidence" value="ECO:0007669"/>
    <property type="project" value="TreeGrafter"/>
</dbReference>
<dbReference type="InterPro" id="IPR019775">
    <property type="entry name" value="WD40_repeat_CS"/>
</dbReference>
<keyword evidence="15" id="KW-1185">Reference proteome</keyword>
<dbReference type="Proteomes" id="UP000199069">
    <property type="component" value="Unassembled WGS sequence"/>
</dbReference>
<feature type="repeat" description="WD" evidence="9">
    <location>
        <begin position="570"/>
        <end position="611"/>
    </location>
</feature>
<feature type="compositionally biased region" description="Low complexity" evidence="12">
    <location>
        <begin position="21"/>
        <end position="33"/>
    </location>
</feature>
<evidence type="ECO:0000256" key="6">
    <source>
        <dbReference type="ARBA" id="ARBA00023128"/>
    </source>
</evidence>
<keyword evidence="5 10" id="KW-0689">Ribosomal protein</keyword>
<reference evidence="14 15" key="1">
    <citation type="submission" date="2015-07" db="EMBL/GenBank/DDBJ databases">
        <authorList>
            <person name="Cajimat M.N.B."/>
            <person name="Milazzo M.L."/>
            <person name="Fulhorst C.F."/>
        </authorList>
    </citation>
    <scope>NUCLEOTIDE SEQUENCE [LARGE SCALE GENOMIC DNA]</scope>
    <source>
        <strain evidence="14">Single colony</strain>
    </source>
</reference>
<dbReference type="Pfam" id="PF00400">
    <property type="entry name" value="WD40"/>
    <property type="match status" value="5"/>
</dbReference>
<evidence type="ECO:0000256" key="10">
    <source>
        <dbReference type="PROSITE-ProRule" id="PRU00268"/>
    </source>
</evidence>
<evidence type="ECO:0000256" key="2">
    <source>
        <dbReference type="ARBA" id="ARBA00008945"/>
    </source>
</evidence>
<dbReference type="PROSITE" id="PS50881">
    <property type="entry name" value="S5_DSRBD"/>
    <property type="match status" value="1"/>
</dbReference>
<keyword evidence="4" id="KW-0677">Repeat</keyword>
<keyword evidence="3 9" id="KW-0853">WD repeat</keyword>
<keyword evidence="7 10" id="KW-0687">Ribonucleoprotein</keyword>
<dbReference type="GO" id="GO:0030864">
    <property type="term" value="C:cortical actin cytoskeleton"/>
    <property type="evidence" value="ECO:0007669"/>
    <property type="project" value="TreeGrafter"/>
</dbReference>
<evidence type="ECO:0000256" key="3">
    <source>
        <dbReference type="ARBA" id="ARBA00022574"/>
    </source>
</evidence>
<evidence type="ECO:0000256" key="11">
    <source>
        <dbReference type="RuleBase" id="RU003823"/>
    </source>
</evidence>
<feature type="region of interest" description="Disordered" evidence="12">
    <location>
        <begin position="17"/>
        <end position="44"/>
    </location>
</feature>
<evidence type="ECO:0000259" key="13">
    <source>
        <dbReference type="PROSITE" id="PS50881"/>
    </source>
</evidence>
<dbReference type="PROSITE" id="PS00678">
    <property type="entry name" value="WD_REPEATS_1"/>
    <property type="match status" value="1"/>
</dbReference>
<dbReference type="InterPro" id="IPR001680">
    <property type="entry name" value="WD40_rpt"/>
</dbReference>
<dbReference type="SUPFAM" id="SSF54211">
    <property type="entry name" value="Ribosomal protein S5 domain 2-like"/>
    <property type="match status" value="1"/>
</dbReference>
<dbReference type="SMART" id="SM00320">
    <property type="entry name" value="WD40"/>
    <property type="match status" value="8"/>
</dbReference>
<dbReference type="AlphaFoldDB" id="A0A0K3CNY6"/>
<evidence type="ECO:0000256" key="9">
    <source>
        <dbReference type="PROSITE-ProRule" id="PRU00221"/>
    </source>
</evidence>
<dbReference type="InterPro" id="IPR005324">
    <property type="entry name" value="Ribosomal_uS5_C"/>
</dbReference>
<feature type="repeat" description="WD" evidence="9">
    <location>
        <begin position="921"/>
        <end position="955"/>
    </location>
</feature>
<dbReference type="EMBL" id="CWKI01000009">
    <property type="protein sequence ID" value="CTR08891.1"/>
    <property type="molecule type" value="Genomic_DNA"/>
</dbReference>
<dbReference type="CDD" id="cd00200">
    <property type="entry name" value="WD40"/>
    <property type="match status" value="1"/>
</dbReference>
<dbReference type="STRING" id="5286.A0A0K3CNY6"/>
<dbReference type="PROSITE" id="PS50082">
    <property type="entry name" value="WD_REPEATS_2"/>
    <property type="match status" value="3"/>
</dbReference>
<dbReference type="InterPro" id="IPR011044">
    <property type="entry name" value="Quino_amine_DH_bsu"/>
</dbReference>
<evidence type="ECO:0000313" key="14">
    <source>
        <dbReference type="EMBL" id="CTR08891.1"/>
    </source>
</evidence>
<evidence type="ECO:0000313" key="15">
    <source>
        <dbReference type="Proteomes" id="UP000199069"/>
    </source>
</evidence>
<accession>A0A0K3CNY6</accession>
<dbReference type="InterPro" id="IPR013810">
    <property type="entry name" value="Ribosomal_uS5_N"/>
</dbReference>
<name>A0A0K3CNY6_RHOTO</name>
<proteinExistence type="inferred from homology"/>
<keyword evidence="6" id="KW-0496">Mitochondrion</keyword>
<dbReference type="InterPro" id="IPR020568">
    <property type="entry name" value="Ribosomal_Su5_D2-typ_SF"/>
</dbReference>
<organism evidence="14 15">
    <name type="scientific">Rhodotorula toruloides</name>
    <name type="common">Yeast</name>
    <name type="synonym">Rhodosporidium toruloides</name>
    <dbReference type="NCBI Taxonomy" id="5286"/>
    <lineage>
        <taxon>Eukaryota</taxon>
        <taxon>Fungi</taxon>
        <taxon>Dikarya</taxon>
        <taxon>Basidiomycota</taxon>
        <taxon>Pucciniomycotina</taxon>
        <taxon>Microbotryomycetes</taxon>
        <taxon>Sporidiobolales</taxon>
        <taxon>Sporidiobolaceae</taxon>
        <taxon>Rhodotorula</taxon>
    </lineage>
</organism>
<dbReference type="Pfam" id="PF00333">
    <property type="entry name" value="Ribosomal_S5"/>
    <property type="match status" value="1"/>
</dbReference>
<evidence type="ECO:0000256" key="1">
    <source>
        <dbReference type="ARBA" id="ARBA00004173"/>
    </source>
</evidence>
<protein>
    <recommendedName>
        <fullName evidence="8">Small ribosomal subunit protein uS5m</fullName>
    </recommendedName>
</protein>
<dbReference type="FunFam" id="3.30.160.20:FF:000022">
    <property type="entry name" value="28S ribosomal protein S5, mitochondrial"/>
    <property type="match status" value="1"/>
</dbReference>
<dbReference type="Gene3D" id="3.30.160.20">
    <property type="match status" value="1"/>
</dbReference>
<evidence type="ECO:0000256" key="12">
    <source>
        <dbReference type="SAM" id="MobiDB-lite"/>
    </source>
</evidence>
<feature type="domain" description="S5 DRBM" evidence="13">
    <location>
        <begin position="169"/>
        <end position="232"/>
    </location>
</feature>
<dbReference type="InterPro" id="IPR015943">
    <property type="entry name" value="WD40/YVTN_repeat-like_dom_sf"/>
</dbReference>
<evidence type="ECO:0000256" key="5">
    <source>
        <dbReference type="ARBA" id="ARBA00022980"/>
    </source>
</evidence>
<evidence type="ECO:0000256" key="4">
    <source>
        <dbReference type="ARBA" id="ARBA00022737"/>
    </source>
</evidence>
<dbReference type="PANTHER" id="PTHR19856:SF0">
    <property type="entry name" value="WD REPEAT-CONTAINING PROTEIN 1"/>
    <property type="match status" value="1"/>
</dbReference>
<dbReference type="SUPFAM" id="SSF50978">
    <property type="entry name" value="WD40 repeat-like"/>
    <property type="match status" value="1"/>
</dbReference>